<dbReference type="PROSITE" id="PS51257">
    <property type="entry name" value="PROKAR_LIPOPROTEIN"/>
    <property type="match status" value="1"/>
</dbReference>
<accession>A0A2N8U1I9</accession>
<keyword evidence="5" id="KW-1185">Reference proteome</keyword>
<dbReference type="AlphaFoldDB" id="A0A2N8U1I9"/>
<dbReference type="EMBL" id="LT578453">
    <property type="protein sequence ID" value="SBO45881.1"/>
    <property type="molecule type" value="Genomic_DNA"/>
</dbReference>
<gene>
    <name evidence="3" type="ORF">HYD69_00570</name>
    <name evidence="2" type="ORF">MBOVJF4278_00092</name>
</gene>
<reference evidence="3" key="3">
    <citation type="submission" date="2021-04" db="EMBL/GenBank/DDBJ databases">
        <authorList>
            <person name="Vereecke N."/>
            <person name="Bokma J."/>
        </authorList>
    </citation>
    <scope>NUCLEOTIDE SEQUENCE</scope>
    <source>
        <strain evidence="3">Mb222</strain>
    </source>
</reference>
<name>A0A2N8U1I9_MYCBV</name>
<sequence length="646" mass="75413">MAKKISKLFLLSPLLTAPIFLTSCIDLAINKDLVSNKSDNTTVKITDKRSAIAINEPDDENDKVEDIAYKFGPIKSEISRNSIQVSSQKLKNGFWSKSVPARNKEISSSESTELRELWYELIEIFEGSKSKGIIPLVKKIDSYIDLYKHNKLYWTILTNWINLQNDSGNFQATPKGETVVYDRNKIHFGYFVENFLTKENGWEKFKEFCLAYSGAEKEIQNYNFAKWMVNETKTFLAILDKNKDLAFNPEIDGYTPDLTKIDFIKNSPTEKIKKLRHKLITDGGLYLHKPNQKDISSAEFNEAEKFEYSEYSDLSKVDISKFIDAFKANKTNLKEEEWALGYSAFRTTEAIGPWGYFAYPANSQDHKNFFTYNYALPNLINGQNYLSKVIYANSLVYRHNREEWKKLKEYVLSTIPYLISKNFNEEQKLRSLHNFITWKINYDIEALNEEIRTGEINLAMRNPGVLSKVKSYEEKIKGVCETYARLLILYGLFLNIDIGYQTGDVFRYKYDEKTDKFIKLETKEPHAWNVYRSKTDGKLRYIDLTWDDAQEDKTYTTVFNNGHILPFTYTYFNKEWDEFSALHSNTKGSFILESPIIYSKKGEKFTIRSIDKYQYLASELHKLNKTKDSYIEPPEIEKTYDGNKLK</sequence>
<evidence type="ECO:0000313" key="4">
    <source>
        <dbReference type="Proteomes" id="UP000233776"/>
    </source>
</evidence>
<feature type="signal peptide" evidence="1">
    <location>
        <begin position="1"/>
        <end position="28"/>
    </location>
</feature>
<dbReference type="RefSeq" id="WP_075270997.1">
    <property type="nucleotide sequence ID" value="NZ_CP022588.1"/>
</dbReference>
<dbReference type="Proteomes" id="UP000233776">
    <property type="component" value="Chromosome I"/>
</dbReference>
<organism evidence="2 4">
    <name type="scientific">Mycoplasmopsis bovis</name>
    <name type="common">Mycoplasma bovis</name>
    <dbReference type="NCBI Taxonomy" id="28903"/>
    <lineage>
        <taxon>Bacteria</taxon>
        <taxon>Bacillati</taxon>
        <taxon>Mycoplasmatota</taxon>
        <taxon>Mycoplasmoidales</taxon>
        <taxon>Metamycoplasmataceae</taxon>
        <taxon>Mycoplasmopsis</taxon>
    </lineage>
</organism>
<evidence type="ECO:0000313" key="5">
    <source>
        <dbReference type="Proteomes" id="UP000596039"/>
    </source>
</evidence>
<reference evidence="2 4" key="1">
    <citation type="submission" date="2016-06" db="EMBL/GenBank/DDBJ databases">
        <authorList>
            <person name="Kjaerup R.B."/>
            <person name="Dalgaard T.S."/>
            <person name="Juul-Madsen H.R."/>
        </authorList>
    </citation>
    <scope>NUCLEOTIDE SEQUENCE [LARGE SCALE GENOMIC DNA]</scope>
    <source>
        <strain evidence="2">JF4278</strain>
    </source>
</reference>
<protein>
    <recommendedName>
        <fullName evidence="6">Lipoprotein</fullName>
    </recommendedName>
</protein>
<dbReference type="NCBIfam" id="NF045997">
    <property type="entry name" value="Mbov0119_fam"/>
    <property type="match status" value="1"/>
</dbReference>
<dbReference type="Proteomes" id="UP000596039">
    <property type="component" value="Chromosome"/>
</dbReference>
<feature type="chain" id="PRO_5044578292" description="Lipoprotein" evidence="1">
    <location>
        <begin position="29"/>
        <end position="646"/>
    </location>
</feature>
<reference evidence="3 5" key="2">
    <citation type="journal article" date="2020" name="Vet. Res.">
        <title>Phylogenomic analysis of Mycoplasma bovis from Belgian veal, dairy and beef herds.</title>
        <authorList>
            <person name="Bokma J."/>
            <person name="Vereecke N."/>
            <person name="De Bleecker K."/>
            <person name="Callens J."/>
            <person name="Ribbens S."/>
            <person name="Nauwynck H."/>
            <person name="Haesebrouck F."/>
            <person name="Theuns S."/>
            <person name="Boyen F."/>
            <person name="Pardon B."/>
        </authorList>
    </citation>
    <scope>NUCLEOTIDE SEQUENCE [LARGE SCALE GENOMIC DNA]</scope>
    <source>
        <strain evidence="3 5">Mb222</strain>
    </source>
</reference>
<dbReference type="EMBL" id="CP058496">
    <property type="protein sequence ID" value="WHO15685.1"/>
    <property type="molecule type" value="Genomic_DNA"/>
</dbReference>
<proteinExistence type="predicted"/>
<keyword evidence="1" id="KW-0732">Signal</keyword>
<dbReference type="InterPro" id="IPR038765">
    <property type="entry name" value="Papain-like_cys_pep_sf"/>
</dbReference>
<dbReference type="SUPFAM" id="SSF54001">
    <property type="entry name" value="Cysteine proteinases"/>
    <property type="match status" value="1"/>
</dbReference>
<evidence type="ECO:0000256" key="1">
    <source>
        <dbReference type="SAM" id="SignalP"/>
    </source>
</evidence>
<evidence type="ECO:0000313" key="3">
    <source>
        <dbReference type="EMBL" id="WHO15685.1"/>
    </source>
</evidence>
<evidence type="ECO:0008006" key="6">
    <source>
        <dbReference type="Google" id="ProtNLM"/>
    </source>
</evidence>
<evidence type="ECO:0000313" key="2">
    <source>
        <dbReference type="EMBL" id="SBO45881.1"/>
    </source>
</evidence>